<gene>
    <name evidence="2" type="ORF">QW060_13050</name>
</gene>
<feature type="signal peptide" evidence="1">
    <location>
        <begin position="1"/>
        <end position="19"/>
    </location>
</feature>
<evidence type="ECO:0000313" key="3">
    <source>
        <dbReference type="Proteomes" id="UP001242368"/>
    </source>
</evidence>
<comment type="caution">
    <text evidence="2">The sequence shown here is derived from an EMBL/GenBank/DDBJ whole genome shotgun (WGS) entry which is preliminary data.</text>
</comment>
<accession>A0ABT8CUD1</accession>
<keyword evidence="3" id="KW-1185">Reference proteome</keyword>
<name>A0ABT8CUD1_9FLAO</name>
<protein>
    <submittedName>
        <fullName evidence="2">Uncharacterized protein</fullName>
    </submittedName>
</protein>
<keyword evidence="1" id="KW-0732">Signal</keyword>
<dbReference type="EMBL" id="JAUFQU010000001">
    <property type="protein sequence ID" value="MDN3708035.1"/>
    <property type="molecule type" value="Genomic_DNA"/>
</dbReference>
<evidence type="ECO:0000313" key="2">
    <source>
        <dbReference type="EMBL" id="MDN3708035.1"/>
    </source>
</evidence>
<feature type="chain" id="PRO_5045054972" evidence="1">
    <location>
        <begin position="20"/>
        <end position="342"/>
    </location>
</feature>
<sequence>MKLKITLLLSFVIAFNLSAQKIEATAIYNDGRVAKGRINRMNQQPDFAKISPFYYFISLFNGEYSNPFDNSGFLKNNLKIKLDNETKATKIPIEELDKVIVHASKKKYTVLKNEEVTYKAIVGENLYKRKKAGKNVQDKALLPIATQGKMINTYGVLIPLRNLLLVGPFIFELTVPDAAGIIYLENKEKNTVISYNYIIKEKALSARKAKKRKEKNNHLNHNSLEVLFGDCPESQKLIDEFYIKRIEDKSKRKEMAKAYNKKLLLNRKKFKQAIASKRKNATVDLFMSTYLFDLNKIIQTYEKNCNTRAIDEFDPRHENYKKEYDLQNRDIQETSSVEVISE</sequence>
<dbReference type="Proteomes" id="UP001242368">
    <property type="component" value="Unassembled WGS sequence"/>
</dbReference>
<proteinExistence type="predicted"/>
<evidence type="ECO:0000256" key="1">
    <source>
        <dbReference type="SAM" id="SignalP"/>
    </source>
</evidence>
<organism evidence="2 3">
    <name type="scientific">Paenimyroides ceti</name>
    <dbReference type="NCBI Taxonomy" id="395087"/>
    <lineage>
        <taxon>Bacteria</taxon>
        <taxon>Pseudomonadati</taxon>
        <taxon>Bacteroidota</taxon>
        <taxon>Flavobacteriia</taxon>
        <taxon>Flavobacteriales</taxon>
        <taxon>Flavobacteriaceae</taxon>
        <taxon>Paenimyroides</taxon>
    </lineage>
</organism>
<dbReference type="RefSeq" id="WP_290363920.1">
    <property type="nucleotide sequence ID" value="NZ_JAUFQU010000001.1"/>
</dbReference>
<reference evidence="3" key="1">
    <citation type="journal article" date="2019" name="Int. J. Syst. Evol. Microbiol.">
        <title>The Global Catalogue of Microorganisms (GCM) 10K type strain sequencing project: providing services to taxonomists for standard genome sequencing and annotation.</title>
        <authorList>
            <consortium name="The Broad Institute Genomics Platform"/>
            <consortium name="The Broad Institute Genome Sequencing Center for Infectious Disease"/>
            <person name="Wu L."/>
            <person name="Ma J."/>
        </authorList>
    </citation>
    <scope>NUCLEOTIDE SEQUENCE [LARGE SCALE GENOMIC DNA]</scope>
    <source>
        <strain evidence="3">CECT 7184</strain>
    </source>
</reference>